<sequence>MQKKSIIALFAAVWSCAAIGATHVSTTPSSSGTGPAAAKKNVSGKAGHKAKRKATARTRKSASQANLDPDAEVLAQMLASDSKNPLWSGRPSQ</sequence>
<dbReference type="Proteomes" id="UP000053470">
    <property type="component" value="Unassembled WGS sequence"/>
</dbReference>
<keyword evidence="2" id="KW-0732">Signal</keyword>
<evidence type="ECO:0000313" key="4">
    <source>
        <dbReference type="Proteomes" id="UP000053470"/>
    </source>
</evidence>
<dbReference type="AlphaFoldDB" id="A0A7U7JDY5"/>
<keyword evidence="4" id="KW-1185">Reference proteome</keyword>
<gene>
    <name evidence="3" type="ORF">RSIPO_03834</name>
</gene>
<dbReference type="RefSeq" id="WP_003276703.1">
    <property type="nucleotide sequence ID" value="NZ_LN651281.1"/>
</dbReference>
<feature type="compositionally biased region" description="Low complexity" evidence="1">
    <location>
        <begin position="25"/>
        <end position="38"/>
    </location>
</feature>
<accession>A0A7U7JDY5</accession>
<evidence type="ECO:0000256" key="1">
    <source>
        <dbReference type="SAM" id="MobiDB-lite"/>
    </source>
</evidence>
<name>A0A7U7JDY5_RALSL</name>
<feature type="chain" id="PRO_5030789933" evidence="2">
    <location>
        <begin position="21"/>
        <end position="93"/>
    </location>
</feature>
<organism evidence="3 4">
    <name type="scientific">Ralstonia solanacearum IPO1609</name>
    <dbReference type="NCBI Taxonomy" id="564066"/>
    <lineage>
        <taxon>Bacteria</taxon>
        <taxon>Pseudomonadati</taxon>
        <taxon>Pseudomonadota</taxon>
        <taxon>Betaproteobacteria</taxon>
        <taxon>Burkholderiales</taxon>
        <taxon>Burkholderiaceae</taxon>
        <taxon>Ralstonia</taxon>
        <taxon>Ralstonia solanacearum species complex</taxon>
    </lineage>
</organism>
<feature type="signal peptide" evidence="2">
    <location>
        <begin position="1"/>
        <end position="20"/>
    </location>
</feature>
<reference evidence="3" key="2">
    <citation type="submission" date="2022-04" db="EMBL/GenBank/DDBJ databases">
        <title>Genomic draft of R. solanacearum strain IPO1609, a phylotype IIB1/biovar 2/race 3 strain isolated from potato in Europe.</title>
        <authorList>
            <person name="Boucher C."/>
            <person name="Carrere S."/>
            <person name="Dossat C."/>
            <person name="Elbaz M."/>
            <person name="Genin S."/>
            <person name="Gouzy J."/>
            <person name="Prior P."/>
            <person name="Segurens B."/>
            <person name="Wincker P."/>
        </authorList>
    </citation>
    <scope>NUCLEOTIDE SEQUENCE</scope>
    <source>
        <strain evidence="3">IPO1609</strain>
    </source>
</reference>
<feature type="compositionally biased region" description="Basic residues" evidence="1">
    <location>
        <begin position="46"/>
        <end position="60"/>
    </location>
</feature>
<dbReference type="EMBL" id="LN651281">
    <property type="protein sequence ID" value="CEJ17133.1"/>
    <property type="molecule type" value="Genomic_DNA"/>
</dbReference>
<evidence type="ECO:0000313" key="3">
    <source>
        <dbReference type="EMBL" id="CEJ17133.1"/>
    </source>
</evidence>
<evidence type="ECO:0000256" key="2">
    <source>
        <dbReference type="SAM" id="SignalP"/>
    </source>
</evidence>
<proteinExistence type="predicted"/>
<feature type="region of interest" description="Disordered" evidence="1">
    <location>
        <begin position="24"/>
        <end position="68"/>
    </location>
</feature>
<protein>
    <submittedName>
        <fullName evidence="3">Hypothetical signal peptide protein</fullName>
    </submittedName>
</protein>
<reference evidence="3" key="1">
    <citation type="submission" date="2014-11" db="EMBL/GenBank/DDBJ databases">
        <authorList>
            <person name="Genoscope - CEA"/>
        </authorList>
    </citation>
    <scope>NUCLEOTIDE SEQUENCE</scope>
    <source>
        <strain evidence="3">IPO1609</strain>
    </source>
</reference>